<feature type="domain" description="PhoD-like phosphatase metallophosphatase" evidence="3">
    <location>
        <begin position="104"/>
        <end position="384"/>
    </location>
</feature>
<feature type="chain" id="PRO_5006622580" evidence="2">
    <location>
        <begin position="20"/>
        <end position="576"/>
    </location>
</feature>
<evidence type="ECO:0000313" key="5">
    <source>
        <dbReference type="Proteomes" id="UP000051952"/>
    </source>
</evidence>
<organism evidence="4 5">
    <name type="scientific">Bodo saltans</name>
    <name type="common">Flagellated protozoan</name>
    <dbReference type="NCBI Taxonomy" id="75058"/>
    <lineage>
        <taxon>Eukaryota</taxon>
        <taxon>Discoba</taxon>
        <taxon>Euglenozoa</taxon>
        <taxon>Kinetoplastea</taxon>
        <taxon>Metakinetoplastina</taxon>
        <taxon>Eubodonida</taxon>
        <taxon>Bodonidae</taxon>
        <taxon>Bodo</taxon>
    </lineage>
</organism>
<dbReference type="AlphaFoldDB" id="A0A0S4JKY7"/>
<keyword evidence="1" id="KW-0812">Transmembrane</keyword>
<gene>
    <name evidence="4" type="ORF">BSAL_23710</name>
</gene>
<feature type="transmembrane region" description="Helical" evidence="1">
    <location>
        <begin position="539"/>
        <end position="560"/>
    </location>
</feature>
<keyword evidence="1" id="KW-1133">Transmembrane helix</keyword>
<dbReference type="CDD" id="cd07389">
    <property type="entry name" value="MPP_PhoD"/>
    <property type="match status" value="1"/>
</dbReference>
<dbReference type="Proteomes" id="UP000051952">
    <property type="component" value="Unassembled WGS sequence"/>
</dbReference>
<dbReference type="OMA" id="EREHTHG"/>
<keyword evidence="2" id="KW-0732">Signal</keyword>
<dbReference type="Pfam" id="PF09423">
    <property type="entry name" value="PhoD"/>
    <property type="match status" value="1"/>
</dbReference>
<evidence type="ECO:0000256" key="2">
    <source>
        <dbReference type="SAM" id="SignalP"/>
    </source>
</evidence>
<dbReference type="VEuPathDB" id="TriTrypDB:BSAL_23710"/>
<dbReference type="InterPro" id="IPR038607">
    <property type="entry name" value="PhoD-like_sf"/>
</dbReference>
<dbReference type="PANTHER" id="PTHR33987:SF1">
    <property type="entry name" value="CALCINEURIN-LIKE METALLO-PHOSPHOESTERASE SUPERFAMILY PROTEIN"/>
    <property type="match status" value="1"/>
</dbReference>
<keyword evidence="1" id="KW-0472">Membrane</keyword>
<evidence type="ECO:0000256" key="1">
    <source>
        <dbReference type="SAM" id="Phobius"/>
    </source>
</evidence>
<sequence length="576" mass="63659">MSLHVVLWLFAVTVLSTLANPSVVAHSLDSPQPPSSSSSATVLASAVLVSCNKHNLPQDYWTRMRRIVQHELLPAAMSPQCNSSPSSSSVGTVEEREHTHGVCRLDAFLWLGDVVYADTPVLPGYWVATPLLEIHAKYIAQRHNTQYQGFLDATVRVPTPEHVLGVWDDHDFGMNDGGAEYADKDGVQQMFLDFLDEPTASIRRKRKGLYSFRTITFIQDDSPASIHADQAYEFAFCIILLDVRYFREPFTAARVNDMLGDAQWRWLDEILQYVSGVSNTVPPEAFEEGVHHRVHGKTSQRCASVLIGGGIQFLMDEKPTEHWGNFPKSRDRLLSMLRHRGVQRVVFLSGDVHLGEIGRDASDDAVSILGYPTVELTSSGLTHSAASIPLIPMWFKEMFPSPRRVGVYLGRNFGSISLEAIAASSSASSGHTPSPGIEAGSSSDSLTLVLRVHKLDGEHAASDMAISATNSTVLEHRVLLSDLEYRSHIRSFDNSHHGGGGHPRITSYPDSEPGAIKRILMATQRYVFPSAKFHQLINLYVFGALLAIAVALLLALRVMWSLGKRCWNGRGRKKID</sequence>
<dbReference type="PANTHER" id="PTHR33987">
    <property type="entry name" value="CALCINEURIN-LIKE METALLO-PHOSPHOESTERASE SUPERFAMILY PROTEIN"/>
    <property type="match status" value="1"/>
</dbReference>
<feature type="signal peptide" evidence="2">
    <location>
        <begin position="1"/>
        <end position="19"/>
    </location>
</feature>
<evidence type="ECO:0000259" key="3">
    <source>
        <dbReference type="Pfam" id="PF09423"/>
    </source>
</evidence>
<reference evidence="5" key="1">
    <citation type="submission" date="2015-09" db="EMBL/GenBank/DDBJ databases">
        <authorList>
            <consortium name="Pathogen Informatics"/>
        </authorList>
    </citation>
    <scope>NUCLEOTIDE SEQUENCE [LARGE SCALE GENOMIC DNA]</scope>
    <source>
        <strain evidence="5">Lake Konstanz</strain>
    </source>
</reference>
<accession>A0A0S4JKY7</accession>
<protein>
    <submittedName>
        <fullName evidence="4">PhoD-like phosphatase, putative</fullName>
    </submittedName>
</protein>
<name>A0A0S4JKY7_BODSA</name>
<dbReference type="OrthoDB" id="10266805at2759"/>
<dbReference type="InterPro" id="IPR029052">
    <property type="entry name" value="Metallo-depent_PP-like"/>
</dbReference>
<dbReference type="EMBL" id="CYKH01001773">
    <property type="protein sequence ID" value="CUG89847.1"/>
    <property type="molecule type" value="Genomic_DNA"/>
</dbReference>
<dbReference type="Gene3D" id="3.60.21.70">
    <property type="entry name" value="PhoD-like phosphatase"/>
    <property type="match status" value="1"/>
</dbReference>
<keyword evidence="5" id="KW-1185">Reference proteome</keyword>
<dbReference type="InterPro" id="IPR018946">
    <property type="entry name" value="PhoD-like_MPP"/>
</dbReference>
<dbReference type="SUPFAM" id="SSF56300">
    <property type="entry name" value="Metallo-dependent phosphatases"/>
    <property type="match status" value="1"/>
</dbReference>
<proteinExistence type="predicted"/>
<evidence type="ECO:0000313" key="4">
    <source>
        <dbReference type="EMBL" id="CUG89847.1"/>
    </source>
</evidence>